<sequence length="185" mass="21240">MSWADVKKLDINAKHPKRSQFPVTRVALLSEMVEECLRLDVLFIIDIKCYDIRAVSAVLALYEKFPKMYEMALISSFNPQVVYERQGPSQRRFDNPLRHLGASLCDVLLRPLYMTVLPYLLGLSVLLLEKDSITQRAVARARELELRMVAWTVNEPVEKEFLVHHLGVPYLTDALADDRILAKGQ</sequence>
<dbReference type="OrthoDB" id="10039611at2759"/>
<accession>A0A6A4WSS4</accession>
<dbReference type="PROSITE" id="PS51704">
    <property type="entry name" value="GP_PDE"/>
    <property type="match status" value="1"/>
</dbReference>
<dbReference type="GO" id="GO:0006644">
    <property type="term" value="P:phospholipid metabolic process"/>
    <property type="evidence" value="ECO:0007669"/>
    <property type="project" value="TreeGrafter"/>
</dbReference>
<dbReference type="SUPFAM" id="SSF51695">
    <property type="entry name" value="PLC-like phosphodiesterases"/>
    <property type="match status" value="1"/>
</dbReference>
<dbReference type="PANTHER" id="PTHR46320:SF1">
    <property type="entry name" value="GLYCEROPHOSPHODIESTER PHOSPHODIESTERASE 1"/>
    <property type="match status" value="1"/>
</dbReference>
<evidence type="ECO:0000313" key="2">
    <source>
        <dbReference type="EMBL" id="KAF0305228.1"/>
    </source>
</evidence>
<dbReference type="GO" id="GO:0005886">
    <property type="term" value="C:plasma membrane"/>
    <property type="evidence" value="ECO:0007669"/>
    <property type="project" value="TreeGrafter"/>
</dbReference>
<dbReference type="EMBL" id="VIIS01000773">
    <property type="protein sequence ID" value="KAF0305228.1"/>
    <property type="molecule type" value="Genomic_DNA"/>
</dbReference>
<name>A0A6A4WSS4_AMPAM</name>
<reference evidence="2 3" key="1">
    <citation type="submission" date="2019-07" db="EMBL/GenBank/DDBJ databases">
        <title>Draft genome assembly of a fouling barnacle, Amphibalanus amphitrite (Darwin, 1854): The first reference genome for Thecostraca.</title>
        <authorList>
            <person name="Kim W."/>
        </authorList>
    </citation>
    <scope>NUCLEOTIDE SEQUENCE [LARGE SCALE GENOMIC DNA]</scope>
    <source>
        <strain evidence="2">SNU_AA5</strain>
        <tissue evidence="2">Soma without cirri and trophi</tissue>
    </source>
</reference>
<dbReference type="GO" id="GO:0008889">
    <property type="term" value="F:glycerophosphodiester phosphodiesterase activity"/>
    <property type="evidence" value="ECO:0007669"/>
    <property type="project" value="TreeGrafter"/>
</dbReference>
<evidence type="ECO:0000259" key="1">
    <source>
        <dbReference type="PROSITE" id="PS51704"/>
    </source>
</evidence>
<protein>
    <submittedName>
        <fullName evidence="2">Glycerophosphodiester phosphodiesterase 1</fullName>
    </submittedName>
</protein>
<dbReference type="Gene3D" id="3.20.20.190">
    <property type="entry name" value="Phosphatidylinositol (PI) phosphodiesterase"/>
    <property type="match status" value="1"/>
</dbReference>
<dbReference type="InterPro" id="IPR030395">
    <property type="entry name" value="GP_PDE_dom"/>
</dbReference>
<proteinExistence type="predicted"/>
<dbReference type="GO" id="GO:0070291">
    <property type="term" value="P:N-acylethanolamine metabolic process"/>
    <property type="evidence" value="ECO:0007669"/>
    <property type="project" value="TreeGrafter"/>
</dbReference>
<feature type="domain" description="GP-PDE" evidence="1">
    <location>
        <begin position="1"/>
        <end position="185"/>
    </location>
</feature>
<dbReference type="GO" id="GO:0006580">
    <property type="term" value="P:ethanolamine metabolic process"/>
    <property type="evidence" value="ECO:0007669"/>
    <property type="project" value="TreeGrafter"/>
</dbReference>
<dbReference type="InterPro" id="IPR017946">
    <property type="entry name" value="PLC-like_Pdiesterase_TIM-brl"/>
</dbReference>
<evidence type="ECO:0000313" key="3">
    <source>
        <dbReference type="Proteomes" id="UP000440578"/>
    </source>
</evidence>
<keyword evidence="3" id="KW-1185">Reference proteome</keyword>
<dbReference type="PANTHER" id="PTHR46320">
    <property type="entry name" value="GLYCEROPHOSPHODIESTER PHOSPHODIESTERASE 1"/>
    <property type="match status" value="1"/>
</dbReference>
<organism evidence="2 3">
    <name type="scientific">Amphibalanus amphitrite</name>
    <name type="common">Striped barnacle</name>
    <name type="synonym">Balanus amphitrite</name>
    <dbReference type="NCBI Taxonomy" id="1232801"/>
    <lineage>
        <taxon>Eukaryota</taxon>
        <taxon>Metazoa</taxon>
        <taxon>Ecdysozoa</taxon>
        <taxon>Arthropoda</taxon>
        <taxon>Crustacea</taxon>
        <taxon>Multicrustacea</taxon>
        <taxon>Cirripedia</taxon>
        <taxon>Thoracica</taxon>
        <taxon>Thoracicalcarea</taxon>
        <taxon>Balanomorpha</taxon>
        <taxon>Balanoidea</taxon>
        <taxon>Balanidae</taxon>
        <taxon>Amphibalaninae</taxon>
        <taxon>Amphibalanus</taxon>
    </lineage>
</organism>
<dbReference type="Proteomes" id="UP000440578">
    <property type="component" value="Unassembled WGS sequence"/>
</dbReference>
<gene>
    <name evidence="2" type="primary">GDE1</name>
    <name evidence="2" type="ORF">FJT64_023103</name>
</gene>
<dbReference type="AlphaFoldDB" id="A0A6A4WSS4"/>
<comment type="caution">
    <text evidence="2">The sequence shown here is derived from an EMBL/GenBank/DDBJ whole genome shotgun (WGS) entry which is preliminary data.</text>
</comment>